<keyword evidence="2" id="KW-1185">Reference proteome</keyword>
<evidence type="ECO:0000313" key="2">
    <source>
        <dbReference type="Proteomes" id="UP000504844"/>
    </source>
</evidence>
<protein>
    <submittedName>
        <fullName evidence="1">Uncharacterized protein</fullName>
    </submittedName>
</protein>
<proteinExistence type="predicted"/>
<sequence>MSIRFRLSDHAFLQQQALRIPLALLEVWVQPAWRGSAQLLSARHIAQLPAALRPMARRFIGLYIVSDGQGTITHIAQMTHRLANPAQEVDYIATPRSIKLANALTGTQAMVWGRNSFNGSGIAC</sequence>
<dbReference type="AlphaFoldDB" id="A0A6M8SR29"/>
<dbReference type="EMBL" id="CP054143">
    <property type="protein sequence ID" value="QKJ65309.1"/>
    <property type="molecule type" value="Genomic_DNA"/>
</dbReference>
<gene>
    <name evidence="1" type="ORF">HQN60_00325</name>
</gene>
<dbReference type="RefSeq" id="WP_173531819.1">
    <property type="nucleotide sequence ID" value="NZ_CP054143.1"/>
</dbReference>
<accession>A0A6M8SR29</accession>
<organism evidence="1 2">
    <name type="scientific">Deefgea piscis</name>
    <dbReference type="NCBI Taxonomy" id="2739061"/>
    <lineage>
        <taxon>Bacteria</taxon>
        <taxon>Pseudomonadati</taxon>
        <taxon>Pseudomonadota</taxon>
        <taxon>Betaproteobacteria</taxon>
        <taxon>Neisseriales</taxon>
        <taxon>Chitinibacteraceae</taxon>
        <taxon>Deefgea</taxon>
    </lineage>
</organism>
<evidence type="ECO:0000313" key="1">
    <source>
        <dbReference type="EMBL" id="QKJ65309.1"/>
    </source>
</evidence>
<dbReference type="KEGG" id="dee:HQN60_00325"/>
<dbReference type="Proteomes" id="UP000504844">
    <property type="component" value="Chromosome"/>
</dbReference>
<reference evidence="1 2" key="1">
    <citation type="submission" date="2020-05" db="EMBL/GenBank/DDBJ databases">
        <title>Complete genome sequence of Deefgea sp. D17.</title>
        <authorList>
            <person name="Bae J.-W."/>
            <person name="Han J.E."/>
        </authorList>
    </citation>
    <scope>NUCLEOTIDE SEQUENCE [LARGE SCALE GENOMIC DNA]</scope>
    <source>
        <strain evidence="1 2">D17</strain>
    </source>
</reference>
<name>A0A6M8SR29_9NEIS</name>